<dbReference type="InterPro" id="IPR002054">
    <property type="entry name" value="DNA-dir_DNA_pol_X"/>
</dbReference>
<dbReference type="InterPro" id="IPR018944">
    <property type="entry name" value="DNA_pol_lambd_fingers_domain"/>
</dbReference>
<dbReference type="InterPro" id="IPR043519">
    <property type="entry name" value="NT_sf"/>
</dbReference>
<keyword evidence="2 9" id="KW-0808">Transferase</keyword>
<evidence type="ECO:0000313" key="12">
    <source>
        <dbReference type="Proteomes" id="UP000027222"/>
    </source>
</evidence>
<evidence type="ECO:0000256" key="4">
    <source>
        <dbReference type="ARBA" id="ARBA00022705"/>
    </source>
</evidence>
<organism evidence="11 12">
    <name type="scientific">Galerina marginata (strain CBS 339.88)</name>
    <dbReference type="NCBI Taxonomy" id="685588"/>
    <lineage>
        <taxon>Eukaryota</taxon>
        <taxon>Fungi</taxon>
        <taxon>Dikarya</taxon>
        <taxon>Basidiomycota</taxon>
        <taxon>Agaricomycotina</taxon>
        <taxon>Agaricomycetes</taxon>
        <taxon>Agaricomycetidae</taxon>
        <taxon>Agaricales</taxon>
        <taxon>Agaricineae</taxon>
        <taxon>Strophariaceae</taxon>
        <taxon>Galerina</taxon>
    </lineage>
</organism>
<evidence type="ECO:0000256" key="9">
    <source>
        <dbReference type="RuleBase" id="RU366014"/>
    </source>
</evidence>
<evidence type="ECO:0000256" key="6">
    <source>
        <dbReference type="ARBA" id="ARBA00022932"/>
    </source>
</evidence>
<keyword evidence="6 9" id="KW-0239">DNA-directed DNA polymerase</keyword>
<comment type="catalytic activity">
    <reaction evidence="8 9">
        <text>DNA(n) + a 2'-deoxyribonucleoside 5'-triphosphate = DNA(n+1) + diphosphate</text>
        <dbReference type="Rhea" id="RHEA:22508"/>
        <dbReference type="Rhea" id="RHEA-COMP:17339"/>
        <dbReference type="Rhea" id="RHEA-COMP:17340"/>
        <dbReference type="ChEBI" id="CHEBI:33019"/>
        <dbReference type="ChEBI" id="CHEBI:61560"/>
        <dbReference type="ChEBI" id="CHEBI:173112"/>
        <dbReference type="EC" id="2.7.7.7"/>
    </reaction>
</comment>
<dbReference type="GO" id="GO:0003677">
    <property type="term" value="F:DNA binding"/>
    <property type="evidence" value="ECO:0007669"/>
    <property type="project" value="UniProtKB-UniRule"/>
</dbReference>
<dbReference type="AlphaFoldDB" id="A0A067TV36"/>
<dbReference type="Gene3D" id="3.30.460.10">
    <property type="entry name" value="Beta Polymerase, domain 2"/>
    <property type="match status" value="1"/>
</dbReference>
<dbReference type="InterPro" id="IPR029398">
    <property type="entry name" value="PolB_thumb"/>
</dbReference>
<dbReference type="STRING" id="685588.A0A067TV36"/>
<dbReference type="Pfam" id="PF14791">
    <property type="entry name" value="DNA_pol_B_thumb"/>
    <property type="match status" value="1"/>
</dbReference>
<comment type="function">
    <text evidence="9">DNA polymerase that functions in several pathways of DNA repair. Involved in base excision repair (BER) responsible for repair of lesions that give rise to abasic (AP) sites in DNA. Also contributes to DNA double-strand break repair by non-homologous end joining and homologous recombination. Has both template-dependent and template-independent (terminal transferase) DNA polymerase activities. Has also a 5'-deoxyribose-5-phosphate lyase (dRP lyase) activity.</text>
</comment>
<evidence type="ECO:0000256" key="5">
    <source>
        <dbReference type="ARBA" id="ARBA00022763"/>
    </source>
</evidence>
<dbReference type="GO" id="GO:0003887">
    <property type="term" value="F:DNA-directed DNA polymerase activity"/>
    <property type="evidence" value="ECO:0007669"/>
    <property type="project" value="UniProtKB-UniRule"/>
</dbReference>
<dbReference type="GO" id="GO:0005634">
    <property type="term" value="C:nucleus"/>
    <property type="evidence" value="ECO:0007669"/>
    <property type="project" value="UniProtKB-SubCell"/>
</dbReference>
<keyword evidence="5 9" id="KW-0227">DNA damage</keyword>
<dbReference type="InterPro" id="IPR027421">
    <property type="entry name" value="DNA_pol_lamdba_lyase_dom_sf"/>
</dbReference>
<keyword evidence="3 9" id="KW-0548">Nucleotidyltransferase</keyword>
<dbReference type="GO" id="GO:0006303">
    <property type="term" value="P:double-strand break repair via nonhomologous end joining"/>
    <property type="evidence" value="ECO:0007669"/>
    <property type="project" value="TreeGrafter"/>
</dbReference>
<evidence type="ECO:0000256" key="3">
    <source>
        <dbReference type="ARBA" id="ARBA00022695"/>
    </source>
</evidence>
<dbReference type="InterPro" id="IPR028207">
    <property type="entry name" value="DNA_pol_B_palm_palm"/>
</dbReference>
<dbReference type="Proteomes" id="UP000027222">
    <property type="component" value="Unassembled WGS sequence"/>
</dbReference>
<keyword evidence="12" id="KW-1185">Reference proteome</keyword>
<dbReference type="SMART" id="SM00483">
    <property type="entry name" value="POLXc"/>
    <property type="match status" value="1"/>
</dbReference>
<keyword evidence="4" id="KW-0235">DNA replication</keyword>
<dbReference type="Gene3D" id="1.10.150.110">
    <property type="entry name" value="DNA polymerase beta, N-terminal domain-like"/>
    <property type="match status" value="1"/>
</dbReference>
<dbReference type="PRINTS" id="PR00870">
    <property type="entry name" value="DNAPOLXBETA"/>
</dbReference>
<dbReference type="SUPFAM" id="SSF47802">
    <property type="entry name" value="DNA polymerase beta, N-terminal domain-like"/>
    <property type="match status" value="1"/>
</dbReference>
<name>A0A067TV36_GALM3</name>
<dbReference type="Pfam" id="PF10391">
    <property type="entry name" value="DNA_pol_lambd_f"/>
    <property type="match status" value="1"/>
</dbReference>
<dbReference type="InterPro" id="IPR002008">
    <property type="entry name" value="DNA_pol_X_beta-like"/>
</dbReference>
<dbReference type="Gene3D" id="3.30.210.10">
    <property type="entry name" value="DNA polymerase, thumb domain"/>
    <property type="match status" value="1"/>
</dbReference>
<accession>A0A067TV36</accession>
<dbReference type="InterPro" id="IPR010996">
    <property type="entry name" value="HHH_MUS81"/>
</dbReference>
<gene>
    <name evidence="11" type="ORF">GALMADRAFT_88601</name>
</gene>
<dbReference type="InterPro" id="IPR037160">
    <property type="entry name" value="DNA_Pol_thumb_sf"/>
</dbReference>
<feature type="domain" description="DNA-directed DNA polymerase X" evidence="10">
    <location>
        <begin position="31"/>
        <end position="426"/>
    </location>
</feature>
<dbReference type="GO" id="GO:0046872">
    <property type="term" value="F:metal ion binding"/>
    <property type="evidence" value="ECO:0007669"/>
    <property type="project" value="UniProtKB-UniRule"/>
</dbReference>
<evidence type="ECO:0000256" key="7">
    <source>
        <dbReference type="ARBA" id="ARBA00023204"/>
    </source>
</evidence>
<protein>
    <recommendedName>
        <fullName evidence="9">DNA polymerase</fullName>
        <ecNumber evidence="9">2.7.7.7</ecNumber>
    </recommendedName>
</protein>
<sequence>MLGRYTLLPHRNVSRLRPAISHRLYSELKSQHNQAIVDMLLKHKQEEEDKASCNSFKVHAFSKAIFAVLQYKQPIRSGNDILQSIQLRGIGRGITARINEYLLMDETIAEKDANLYEEIRKSQIVTALNNIPGIGPTTAKKLVEAGCLSIEDLKSGRFSSMLSVKQLAKIKYADHLDHLVRGQEAGAVLAFCRESLDSQYEVTLVGEYRRGIPSFSEIRIMISHPDFVHVPLPTEQYPDTISLQKDVAKKRPRGRRKNEEKTNLLQTDIIPLLQQRGLIAETLSSSNFKSWDGIIRLPGQQEEWGARTERISAIDNTEGHFRKMTIHFVPQKSRGSSLICLTGDGDFEKDIVYRARQRGMLFNEYGIWKWTTHPPTGPEPNEPQAETPNVVADNAEAGFWSLVKSATEEDIFKELGMDFIDPTRRNFSYVSGKARKGKKRTARVEH</sequence>
<comment type="subcellular location">
    <subcellularLocation>
        <location evidence="9">Nucleus</location>
    </subcellularLocation>
</comment>
<dbReference type="InterPro" id="IPR022312">
    <property type="entry name" value="DNA_pol_X"/>
</dbReference>
<reference evidence="12" key="1">
    <citation type="journal article" date="2014" name="Proc. Natl. Acad. Sci. U.S.A.">
        <title>Extensive sampling of basidiomycete genomes demonstrates inadequacy of the white-rot/brown-rot paradigm for wood decay fungi.</title>
        <authorList>
            <person name="Riley R."/>
            <person name="Salamov A.A."/>
            <person name="Brown D.W."/>
            <person name="Nagy L.G."/>
            <person name="Floudas D."/>
            <person name="Held B.W."/>
            <person name="Levasseur A."/>
            <person name="Lombard V."/>
            <person name="Morin E."/>
            <person name="Otillar R."/>
            <person name="Lindquist E.A."/>
            <person name="Sun H."/>
            <person name="LaButti K.M."/>
            <person name="Schmutz J."/>
            <person name="Jabbour D."/>
            <person name="Luo H."/>
            <person name="Baker S.E."/>
            <person name="Pisabarro A.G."/>
            <person name="Walton J.D."/>
            <person name="Blanchette R.A."/>
            <person name="Henrissat B."/>
            <person name="Martin F."/>
            <person name="Cullen D."/>
            <person name="Hibbett D.S."/>
            <person name="Grigoriev I.V."/>
        </authorList>
    </citation>
    <scope>NUCLEOTIDE SEQUENCE [LARGE SCALE GENOMIC DNA]</scope>
    <source>
        <strain evidence="12">CBS 339.88</strain>
    </source>
</reference>
<dbReference type="SUPFAM" id="SSF81301">
    <property type="entry name" value="Nucleotidyltransferase"/>
    <property type="match status" value="1"/>
</dbReference>
<dbReference type="PANTHER" id="PTHR11276:SF28">
    <property type="entry name" value="DNA POLYMERASE LAMBDA"/>
    <property type="match status" value="1"/>
</dbReference>
<comment type="similarity">
    <text evidence="9">Belongs to the DNA polymerase type-X family.</text>
</comment>
<keyword evidence="1" id="KW-0237">DNA synthesis</keyword>
<dbReference type="PRINTS" id="PR00869">
    <property type="entry name" value="DNAPOLX"/>
</dbReference>
<keyword evidence="9" id="KW-0539">Nucleus</keyword>
<evidence type="ECO:0000256" key="8">
    <source>
        <dbReference type="ARBA" id="ARBA00049244"/>
    </source>
</evidence>
<evidence type="ECO:0000259" key="10">
    <source>
        <dbReference type="SMART" id="SM00483"/>
    </source>
</evidence>
<dbReference type="EC" id="2.7.7.7" evidence="9"/>
<evidence type="ECO:0000256" key="1">
    <source>
        <dbReference type="ARBA" id="ARBA00022634"/>
    </source>
</evidence>
<dbReference type="OrthoDB" id="205514at2759"/>
<dbReference type="Pfam" id="PF14792">
    <property type="entry name" value="DNA_pol_B_palm"/>
    <property type="match status" value="1"/>
</dbReference>
<evidence type="ECO:0000256" key="2">
    <source>
        <dbReference type="ARBA" id="ARBA00022679"/>
    </source>
</evidence>
<dbReference type="PANTHER" id="PTHR11276">
    <property type="entry name" value="DNA POLYMERASE TYPE-X FAMILY MEMBER"/>
    <property type="match status" value="1"/>
</dbReference>
<proteinExistence type="inferred from homology"/>
<evidence type="ECO:0000313" key="11">
    <source>
        <dbReference type="EMBL" id="KDR82858.1"/>
    </source>
</evidence>
<dbReference type="Gene3D" id="1.10.150.20">
    <property type="entry name" value="5' to 3' exonuclease, C-terminal subdomain"/>
    <property type="match status" value="1"/>
</dbReference>
<keyword evidence="7 9" id="KW-0234">DNA repair</keyword>
<dbReference type="HOGENOM" id="CLU_043700_0_0_1"/>
<dbReference type="SUPFAM" id="SSF81585">
    <property type="entry name" value="PsbU/PolX domain-like"/>
    <property type="match status" value="1"/>
</dbReference>
<dbReference type="Pfam" id="PF14716">
    <property type="entry name" value="HHH_8"/>
    <property type="match status" value="1"/>
</dbReference>
<dbReference type="EMBL" id="KL142369">
    <property type="protein sequence ID" value="KDR82858.1"/>
    <property type="molecule type" value="Genomic_DNA"/>
</dbReference>